<dbReference type="HOGENOM" id="CLU_155273_0_0_6"/>
<feature type="chain" id="PRO_5002783953" description="Lipoprotein" evidence="1">
    <location>
        <begin position="20"/>
        <end position="106"/>
    </location>
</feature>
<dbReference type="Pfam" id="PF10043">
    <property type="entry name" value="DUF2279"/>
    <property type="match status" value="1"/>
</dbReference>
<dbReference type="STRING" id="465817.ETA_09230"/>
<protein>
    <recommendedName>
        <fullName evidence="4">Lipoprotein</fullName>
    </recommendedName>
</protein>
<dbReference type="KEGG" id="eta:ETA_09230"/>
<dbReference type="AlphaFoldDB" id="B2VE03"/>
<dbReference type="PIRSF" id="PIRSF034456">
    <property type="entry name" value="UCP034456"/>
    <property type="match status" value="1"/>
</dbReference>
<organism evidence="2 3">
    <name type="scientific">Erwinia tasmaniensis (strain DSM 17950 / CFBP 7177 / CIP 109463 / NCPPB 4357 / Et1/99)</name>
    <dbReference type="NCBI Taxonomy" id="465817"/>
    <lineage>
        <taxon>Bacteria</taxon>
        <taxon>Pseudomonadati</taxon>
        <taxon>Pseudomonadota</taxon>
        <taxon>Gammaproteobacteria</taxon>
        <taxon>Enterobacterales</taxon>
        <taxon>Erwiniaceae</taxon>
        <taxon>Erwinia</taxon>
    </lineage>
</organism>
<accession>B2VE03</accession>
<name>B2VE03_ERWT9</name>
<dbReference type="PANTHER" id="PTHR35462">
    <property type="match status" value="1"/>
</dbReference>
<evidence type="ECO:0000313" key="3">
    <source>
        <dbReference type="Proteomes" id="UP000001726"/>
    </source>
</evidence>
<feature type="signal peptide" evidence="1">
    <location>
        <begin position="1"/>
        <end position="19"/>
    </location>
</feature>
<sequence>MRIFLLVSLLSCSGCTHMAQDEWTGRDKAQHFLSSAFFAAAGNAYGDRQNGSRGHSAGFGVLFSISLGAAKELYDSRAGGTGWSWKDFSWDLAGAATGYALWNIDR</sequence>
<keyword evidence="1" id="KW-0732">Signal</keyword>
<gene>
    <name evidence="2" type="primary">yfiM</name>
    <name evidence="2" type="ordered locus">ETA_09230</name>
</gene>
<keyword evidence="3" id="KW-1185">Reference proteome</keyword>
<evidence type="ECO:0000256" key="1">
    <source>
        <dbReference type="SAM" id="SignalP"/>
    </source>
</evidence>
<dbReference type="Proteomes" id="UP000001726">
    <property type="component" value="Chromosome"/>
</dbReference>
<dbReference type="PANTHER" id="PTHR35462:SF2">
    <property type="entry name" value="TRANSMEMBRANE PROTEIN"/>
    <property type="match status" value="1"/>
</dbReference>
<reference evidence="2 3" key="1">
    <citation type="journal article" date="2008" name="Environ. Microbiol.">
        <title>The genome of Erwinia tasmaniensis strain Et1/99, a non-pathogenic bacterium in the genus Erwinia.</title>
        <authorList>
            <person name="Kube M."/>
            <person name="Migdoll A.M."/>
            <person name="Mueller I."/>
            <person name="Kuhl H."/>
            <person name="Beck A."/>
            <person name="Reinhardt R."/>
            <person name="Geider K."/>
        </authorList>
    </citation>
    <scope>NUCLEOTIDE SEQUENCE [LARGE SCALE GENOMIC DNA]</scope>
    <source>
        <strain evidence="3">DSM 17950 / CFBP 7177 / CIP 109463 / NCPPB 4357 / Et1/99</strain>
    </source>
</reference>
<dbReference type="eggNOG" id="COG5544">
    <property type="taxonomic scope" value="Bacteria"/>
</dbReference>
<proteinExistence type="predicted"/>
<dbReference type="InterPro" id="IPR018736">
    <property type="entry name" value="DUF2279_periplasmic_lipo"/>
</dbReference>
<dbReference type="RefSeq" id="WP_012440671.1">
    <property type="nucleotide sequence ID" value="NC_010694.1"/>
</dbReference>
<evidence type="ECO:0008006" key="4">
    <source>
        <dbReference type="Google" id="ProtNLM"/>
    </source>
</evidence>
<dbReference type="OrthoDB" id="5625403at2"/>
<dbReference type="InterPro" id="IPR017028">
    <property type="entry name" value="UCP034456"/>
</dbReference>
<dbReference type="NCBIfam" id="NF008028">
    <property type="entry name" value="PRK10759.1"/>
    <property type="match status" value="1"/>
</dbReference>
<dbReference type="EMBL" id="CU468135">
    <property type="protein sequence ID" value="CAO95969.1"/>
    <property type="molecule type" value="Genomic_DNA"/>
</dbReference>
<evidence type="ECO:0000313" key="2">
    <source>
        <dbReference type="EMBL" id="CAO95969.1"/>
    </source>
</evidence>